<evidence type="ECO:0000256" key="1">
    <source>
        <dbReference type="SAM" id="MobiDB-lite"/>
    </source>
</evidence>
<feature type="compositionally biased region" description="Basic and acidic residues" evidence="1">
    <location>
        <begin position="33"/>
        <end position="46"/>
    </location>
</feature>
<feature type="region of interest" description="Disordered" evidence="1">
    <location>
        <begin position="1"/>
        <end position="46"/>
    </location>
</feature>
<name>A0A6M7WJ30_RHILI</name>
<dbReference type="AlphaFoldDB" id="A0A6M7WJ30"/>
<evidence type="ECO:0000313" key="2">
    <source>
        <dbReference type="EMBL" id="QKD01965.1"/>
    </source>
</evidence>
<proteinExistence type="predicted"/>
<feature type="region of interest" description="Disordered" evidence="1">
    <location>
        <begin position="69"/>
        <end position="100"/>
    </location>
</feature>
<reference evidence="2 3" key="1">
    <citation type="submission" date="2018-10" db="EMBL/GenBank/DDBJ databases">
        <authorList>
            <person name="Perry B.J."/>
            <person name="Sullivan J.T."/>
            <person name="Murphy R.J.T."/>
            <person name="Ramsay J.P."/>
            <person name="Ronson C.W."/>
        </authorList>
    </citation>
    <scope>NUCLEOTIDE SEQUENCE [LARGE SCALE GENOMIC DNA]</scope>
    <source>
        <strain evidence="2 3">R88b</strain>
    </source>
</reference>
<protein>
    <submittedName>
        <fullName evidence="2">Uncharacterized protein</fullName>
    </submittedName>
</protein>
<evidence type="ECO:0000313" key="3">
    <source>
        <dbReference type="Proteomes" id="UP000503017"/>
    </source>
</evidence>
<feature type="compositionally biased region" description="Polar residues" evidence="1">
    <location>
        <begin position="80"/>
        <end position="100"/>
    </location>
</feature>
<organism evidence="2 3">
    <name type="scientific">Mesorhizobium loti R88b</name>
    <dbReference type="NCBI Taxonomy" id="935548"/>
    <lineage>
        <taxon>Bacteria</taxon>
        <taxon>Pseudomonadati</taxon>
        <taxon>Pseudomonadota</taxon>
        <taxon>Alphaproteobacteria</taxon>
        <taxon>Hyphomicrobiales</taxon>
        <taxon>Phyllobacteriaceae</taxon>
        <taxon>Mesorhizobium</taxon>
    </lineage>
</organism>
<feature type="compositionally biased region" description="Low complexity" evidence="1">
    <location>
        <begin position="15"/>
        <end position="24"/>
    </location>
</feature>
<dbReference type="EMBL" id="CP033367">
    <property type="protein sequence ID" value="QKD01965.1"/>
    <property type="molecule type" value="Genomic_DNA"/>
</dbReference>
<accession>A0A6M7WJ30</accession>
<gene>
    <name evidence="2" type="ORF">EB235_11005</name>
</gene>
<sequence>MLPRCILRGGRKAKAGAGETGATKDGVKPMTRAKVDTHRDERAKRESQIVIDAERKAREEKTAKLRALRLAAQPNDEAPANSSKLRGNQRSTARASPQSR</sequence>
<dbReference type="Proteomes" id="UP000503017">
    <property type="component" value="Chromosome"/>
</dbReference>